<dbReference type="InParanoid" id="D6TT44"/>
<comment type="caution">
    <text evidence="3">The sequence shown here is derived from an EMBL/GenBank/DDBJ whole genome shotgun (WGS) entry which is preliminary data.</text>
</comment>
<accession>D6TT44</accession>
<keyword evidence="4" id="KW-1185">Reference proteome</keyword>
<dbReference type="RefSeq" id="WP_007914404.1">
    <property type="nucleotide sequence ID" value="NZ_ADVG01000003.1"/>
</dbReference>
<proteinExistence type="inferred from homology"/>
<evidence type="ECO:0000256" key="2">
    <source>
        <dbReference type="SAM" id="Coils"/>
    </source>
</evidence>
<protein>
    <submittedName>
        <fullName evidence="3">ROK family protein</fullName>
    </submittedName>
</protein>
<dbReference type="AlphaFoldDB" id="D6TT44"/>
<evidence type="ECO:0000313" key="3">
    <source>
        <dbReference type="EMBL" id="EFH83595.1"/>
    </source>
</evidence>
<evidence type="ECO:0000313" key="4">
    <source>
        <dbReference type="Proteomes" id="UP000004508"/>
    </source>
</evidence>
<dbReference type="PANTHER" id="PTHR18964">
    <property type="entry name" value="ROK (REPRESSOR, ORF, KINASE) FAMILY"/>
    <property type="match status" value="1"/>
</dbReference>
<dbReference type="SUPFAM" id="SSF46785">
    <property type="entry name" value="Winged helix' DNA-binding domain"/>
    <property type="match status" value="1"/>
</dbReference>
<dbReference type="STRING" id="485913.Krac_4582"/>
<dbReference type="eggNOG" id="COG1940">
    <property type="taxonomic scope" value="Bacteria"/>
</dbReference>
<dbReference type="Gene3D" id="3.30.420.40">
    <property type="match status" value="2"/>
</dbReference>
<dbReference type="SUPFAM" id="SSF53067">
    <property type="entry name" value="Actin-like ATPase domain"/>
    <property type="match status" value="1"/>
</dbReference>
<evidence type="ECO:0000256" key="1">
    <source>
        <dbReference type="ARBA" id="ARBA00006479"/>
    </source>
</evidence>
<sequence length="408" mass="44130">MNAKLRNRSYGGTSLKGLRRNNRGLVYRAIWDLKSISRAELATVTGLHPATITHIVDDLLDDQMILEIGATEAPVGRPRSQLKINAKAAYIVSVSLARTAVSAALVDLGGNVGENIHFGGLNLLDEQEYTIARLQQAVELLLERAQVMNREVIGIGVGFPGPVDPSTGQTYLPEAHGLREPFSPSLRSVLTERFKQPIFIDNDANAMALAEKYFGEGQHANDFVCIDCSLGIGASIVINGEVYYGMRGMAGELSHNSVDIKGKLCECGRRGCLTCYASIPEIIQQVAEAASLAPETVSVNQIATLYTAGHKEIIEVIQQIATYLGHEVIDIVNLIAPEMVILTGDLDQLAHIMAARIQQQVRDFLAAPLYNSVQVVSSHLKQAPLQGAAMLVIRKIYETGTLSGFSLG</sequence>
<dbReference type="PANTHER" id="PTHR18964:SF149">
    <property type="entry name" value="BIFUNCTIONAL UDP-N-ACETYLGLUCOSAMINE 2-EPIMERASE_N-ACETYLMANNOSAMINE KINASE"/>
    <property type="match status" value="1"/>
</dbReference>
<dbReference type="Proteomes" id="UP000004508">
    <property type="component" value="Unassembled WGS sequence"/>
</dbReference>
<name>D6TT44_KTERA</name>
<dbReference type="Gene3D" id="1.10.10.10">
    <property type="entry name" value="Winged helix-like DNA-binding domain superfamily/Winged helix DNA-binding domain"/>
    <property type="match status" value="1"/>
</dbReference>
<dbReference type="InterPro" id="IPR043129">
    <property type="entry name" value="ATPase_NBD"/>
</dbReference>
<organism evidence="3 4">
    <name type="scientific">Ktedonobacter racemifer DSM 44963</name>
    <dbReference type="NCBI Taxonomy" id="485913"/>
    <lineage>
        <taxon>Bacteria</taxon>
        <taxon>Bacillati</taxon>
        <taxon>Chloroflexota</taxon>
        <taxon>Ktedonobacteria</taxon>
        <taxon>Ktedonobacterales</taxon>
        <taxon>Ktedonobacteraceae</taxon>
        <taxon>Ktedonobacter</taxon>
    </lineage>
</organism>
<dbReference type="EMBL" id="ADVG01000003">
    <property type="protein sequence ID" value="EFH83595.1"/>
    <property type="molecule type" value="Genomic_DNA"/>
</dbReference>
<dbReference type="InterPro" id="IPR036390">
    <property type="entry name" value="WH_DNA-bd_sf"/>
</dbReference>
<dbReference type="InterPro" id="IPR036388">
    <property type="entry name" value="WH-like_DNA-bd_sf"/>
</dbReference>
<feature type="coiled-coil region" evidence="2">
    <location>
        <begin position="124"/>
        <end position="151"/>
    </location>
</feature>
<comment type="similarity">
    <text evidence="1">Belongs to the ROK (NagC/XylR) family.</text>
</comment>
<dbReference type="InterPro" id="IPR000600">
    <property type="entry name" value="ROK"/>
</dbReference>
<dbReference type="OrthoDB" id="9796533at2"/>
<dbReference type="Pfam" id="PF00480">
    <property type="entry name" value="ROK"/>
    <property type="match status" value="1"/>
</dbReference>
<keyword evidence="2" id="KW-0175">Coiled coil</keyword>
<gene>
    <name evidence="3" type="ORF">Krac_4582</name>
</gene>
<reference evidence="3 4" key="1">
    <citation type="journal article" date="2011" name="Stand. Genomic Sci.">
        <title>Non-contiguous finished genome sequence and contextual data of the filamentous soil bacterium Ktedonobacter racemifer type strain (SOSP1-21).</title>
        <authorList>
            <person name="Chang Y.J."/>
            <person name="Land M."/>
            <person name="Hauser L."/>
            <person name="Chertkov O."/>
            <person name="Del Rio T.G."/>
            <person name="Nolan M."/>
            <person name="Copeland A."/>
            <person name="Tice H."/>
            <person name="Cheng J.F."/>
            <person name="Lucas S."/>
            <person name="Han C."/>
            <person name="Goodwin L."/>
            <person name="Pitluck S."/>
            <person name="Ivanova N."/>
            <person name="Ovchinikova G."/>
            <person name="Pati A."/>
            <person name="Chen A."/>
            <person name="Palaniappan K."/>
            <person name="Mavromatis K."/>
            <person name="Liolios K."/>
            <person name="Brettin T."/>
            <person name="Fiebig A."/>
            <person name="Rohde M."/>
            <person name="Abt B."/>
            <person name="Goker M."/>
            <person name="Detter J.C."/>
            <person name="Woyke T."/>
            <person name="Bristow J."/>
            <person name="Eisen J.A."/>
            <person name="Markowitz V."/>
            <person name="Hugenholtz P."/>
            <person name="Kyrpides N.C."/>
            <person name="Klenk H.P."/>
            <person name="Lapidus A."/>
        </authorList>
    </citation>
    <scope>NUCLEOTIDE SEQUENCE [LARGE SCALE GENOMIC DNA]</scope>
    <source>
        <strain evidence="4">DSM 44963</strain>
    </source>
</reference>